<name>A0A6U4TQ13_HEMAN</name>
<dbReference type="PANTHER" id="PTHR22677">
    <property type="entry name" value="ANKYRIN REPEAT DOMAIN-CONTAINING PROTEIN 60"/>
    <property type="match status" value="1"/>
</dbReference>
<evidence type="ECO:0000313" key="2">
    <source>
        <dbReference type="EMBL" id="CAD8734672.1"/>
    </source>
</evidence>
<dbReference type="PANTHER" id="PTHR22677:SF4">
    <property type="entry name" value="USHER SYNDROME TYPE-1G PROTEIN-LIKE PROTEIN"/>
    <property type="match status" value="1"/>
</dbReference>
<dbReference type="Pfam" id="PF12796">
    <property type="entry name" value="Ank_2"/>
    <property type="match status" value="1"/>
</dbReference>
<dbReference type="SMART" id="SM00248">
    <property type="entry name" value="ANK"/>
    <property type="match status" value="2"/>
</dbReference>
<dbReference type="PROSITE" id="PS50297">
    <property type="entry name" value="ANK_REP_REGION"/>
    <property type="match status" value="1"/>
</dbReference>
<feature type="repeat" description="ANK" evidence="1">
    <location>
        <begin position="31"/>
        <end position="63"/>
    </location>
</feature>
<dbReference type="InterPro" id="IPR039323">
    <property type="entry name" value="ANKRD_45/46/60"/>
</dbReference>
<dbReference type="EMBL" id="HBFX01011452">
    <property type="protein sequence ID" value="CAD8952220.1"/>
    <property type="molecule type" value="Transcribed_RNA"/>
</dbReference>
<evidence type="ECO:0000313" key="3">
    <source>
        <dbReference type="EMBL" id="CAD8952220.1"/>
    </source>
</evidence>
<gene>
    <name evidence="3" type="ORF">HAND00432_LOCUS6756</name>
    <name evidence="2" type="ORF">HAND1043_LOCUS1163</name>
</gene>
<dbReference type="EMBL" id="HBFK01001992">
    <property type="protein sequence ID" value="CAD8734672.1"/>
    <property type="molecule type" value="Transcribed_RNA"/>
</dbReference>
<dbReference type="InterPro" id="IPR002110">
    <property type="entry name" value="Ankyrin_rpt"/>
</dbReference>
<feature type="repeat" description="ANK" evidence="1">
    <location>
        <begin position="65"/>
        <end position="104"/>
    </location>
</feature>
<keyword evidence="1" id="KW-0040">ANK repeat</keyword>
<accession>A0A6U4TQ13</accession>
<dbReference type="Gene3D" id="1.25.40.20">
    <property type="entry name" value="Ankyrin repeat-containing domain"/>
    <property type="match status" value="1"/>
</dbReference>
<dbReference type="InterPro" id="IPR036770">
    <property type="entry name" value="Ankyrin_rpt-contain_sf"/>
</dbReference>
<dbReference type="PROSITE" id="PS50088">
    <property type="entry name" value="ANK_REPEAT"/>
    <property type="match status" value="2"/>
</dbReference>
<dbReference type="SUPFAM" id="SSF48403">
    <property type="entry name" value="Ankyrin repeat"/>
    <property type="match status" value="1"/>
</dbReference>
<proteinExistence type="predicted"/>
<evidence type="ECO:0000256" key="1">
    <source>
        <dbReference type="PROSITE-ProRule" id="PRU00023"/>
    </source>
</evidence>
<sequence>MELLQLAQKNDVAGIKEKIANGVPVSEGNGVGQTPLHVACLWGNFEAAEVLLKAGADVNIRNNFSGGTPLHCAAAENDRGNGEGRRNCVAALIAVGADPEIVDFRGKKPASYSATNDIRAMLGAGPYDPYEEDDNDVPSCGGCTTVPRAWRWMA</sequence>
<organism evidence="2">
    <name type="scientific">Hemiselmis andersenii</name>
    <name type="common">Cryptophyte alga</name>
    <dbReference type="NCBI Taxonomy" id="464988"/>
    <lineage>
        <taxon>Eukaryota</taxon>
        <taxon>Cryptophyceae</taxon>
        <taxon>Cryptomonadales</taxon>
        <taxon>Hemiselmidaceae</taxon>
        <taxon>Hemiselmis</taxon>
    </lineage>
</organism>
<reference evidence="2" key="1">
    <citation type="submission" date="2021-01" db="EMBL/GenBank/DDBJ databases">
        <authorList>
            <person name="Corre E."/>
            <person name="Pelletier E."/>
            <person name="Niang G."/>
            <person name="Scheremetjew M."/>
            <person name="Finn R."/>
            <person name="Kale V."/>
            <person name="Holt S."/>
            <person name="Cochrane G."/>
            <person name="Meng A."/>
            <person name="Brown T."/>
            <person name="Cohen L."/>
        </authorList>
    </citation>
    <scope>NUCLEOTIDE SEQUENCE</scope>
    <source>
        <strain evidence="2">CCMP441</strain>
        <strain evidence="3">CCMP644</strain>
    </source>
</reference>
<protein>
    <submittedName>
        <fullName evidence="2">Uncharacterized protein</fullName>
    </submittedName>
</protein>
<dbReference type="AlphaFoldDB" id="A0A6U4TQ13"/>